<dbReference type="EMBL" id="DXDU01000023">
    <property type="protein sequence ID" value="HIY25876.1"/>
    <property type="molecule type" value="Genomic_DNA"/>
</dbReference>
<keyword evidence="1" id="KW-0472">Membrane</keyword>
<evidence type="ECO:0000313" key="3">
    <source>
        <dbReference type="Proteomes" id="UP000823915"/>
    </source>
</evidence>
<reference evidence="2" key="1">
    <citation type="journal article" date="2021" name="PeerJ">
        <title>Extensive microbial diversity within the chicken gut microbiome revealed by metagenomics and culture.</title>
        <authorList>
            <person name="Gilroy R."/>
            <person name="Ravi A."/>
            <person name="Getino M."/>
            <person name="Pursley I."/>
            <person name="Horton D.L."/>
            <person name="Alikhan N.F."/>
            <person name="Baker D."/>
            <person name="Gharbi K."/>
            <person name="Hall N."/>
            <person name="Watson M."/>
            <person name="Adriaenssens E.M."/>
            <person name="Foster-Nyarko E."/>
            <person name="Jarju S."/>
            <person name="Secka A."/>
            <person name="Antonio M."/>
            <person name="Oren A."/>
            <person name="Chaudhuri R.R."/>
            <person name="La Ragione R."/>
            <person name="Hildebrand F."/>
            <person name="Pallen M.J."/>
        </authorList>
    </citation>
    <scope>NUCLEOTIDE SEQUENCE</scope>
    <source>
        <strain evidence="2">1282</strain>
    </source>
</reference>
<name>A0A9D1YBF0_9FIRM</name>
<protein>
    <submittedName>
        <fullName evidence="2">Sporulation protein YqfD</fullName>
    </submittedName>
</protein>
<reference evidence="2" key="2">
    <citation type="submission" date="2021-04" db="EMBL/GenBank/DDBJ databases">
        <authorList>
            <person name="Gilroy R."/>
        </authorList>
    </citation>
    <scope>NUCLEOTIDE SEQUENCE</scope>
    <source>
        <strain evidence="2">1282</strain>
    </source>
</reference>
<keyword evidence="1" id="KW-1133">Transmembrane helix</keyword>
<feature type="transmembrane region" description="Helical" evidence="1">
    <location>
        <begin position="89"/>
        <end position="111"/>
    </location>
</feature>
<comment type="caution">
    <text evidence="2">The sequence shown here is derived from an EMBL/GenBank/DDBJ whole genome shotgun (WGS) entry which is preliminary data.</text>
</comment>
<accession>A0A9D1YBF0</accession>
<dbReference type="AlphaFoldDB" id="A0A9D1YBF0"/>
<sequence length="403" mass="44779">MLEEIYRWGRGAVEFRMTGNCPRLVTLAARQGLVLWGYRPGPEGSSAWVLAGSYHRLRPLCRRAGAVCRITQKVGLPFWSRKLLDRKGLVAGTLAAGLLYWYLSGCLWGIAVSGEDAVTRRQILDAAESRGVRLGVRLSDLEPRLAARGILREVEGLTWAAVNTDGCFAQIAVREGDPEPEREQVEEWSNIVAGKEGQVVEITAEEGRAEVKVGDVVTKGQLLISGLYEQVPDPYGPQPNIRYQRAGASRGSVVAETYREFTVTVGATAEVLQPQGEPQRQLYLELFGLRLPLGLWTAPPQDSLVWEKRSPVKALDTELPLAWNVRTVQPRTRQALVLTEEEQRDRALLSLREEQREQLPQGARILEEELEFGFSNEGCTLTARCRCREEIGVVQPVLGISPS</sequence>
<evidence type="ECO:0000313" key="2">
    <source>
        <dbReference type="EMBL" id="HIY25876.1"/>
    </source>
</evidence>
<dbReference type="Proteomes" id="UP000823915">
    <property type="component" value="Unassembled WGS sequence"/>
</dbReference>
<dbReference type="Pfam" id="PF06898">
    <property type="entry name" value="YqfD"/>
    <property type="match status" value="1"/>
</dbReference>
<keyword evidence="1" id="KW-0812">Transmembrane</keyword>
<proteinExistence type="predicted"/>
<gene>
    <name evidence="2" type="ORF">H9838_01730</name>
</gene>
<dbReference type="InterPro" id="IPR010690">
    <property type="entry name" value="YqfD"/>
</dbReference>
<evidence type="ECO:0000256" key="1">
    <source>
        <dbReference type="SAM" id="Phobius"/>
    </source>
</evidence>
<organism evidence="2 3">
    <name type="scientific">Candidatus Acutalibacter pullistercoris</name>
    <dbReference type="NCBI Taxonomy" id="2838418"/>
    <lineage>
        <taxon>Bacteria</taxon>
        <taxon>Bacillati</taxon>
        <taxon>Bacillota</taxon>
        <taxon>Clostridia</taxon>
        <taxon>Eubacteriales</taxon>
        <taxon>Acutalibacteraceae</taxon>
        <taxon>Acutalibacter</taxon>
    </lineage>
</organism>